<evidence type="ECO:0000256" key="1">
    <source>
        <dbReference type="ARBA" id="ARBA00023125"/>
    </source>
</evidence>
<gene>
    <name evidence="3" type="ORF">FSB76_01470</name>
</gene>
<protein>
    <submittedName>
        <fullName evidence="3">Helix-turn-helix transcriptional regulator</fullName>
    </submittedName>
</protein>
<organism evidence="3 4">
    <name type="scientific">Mucilaginibacter ginsenosidivorax</name>
    <dbReference type="NCBI Taxonomy" id="862126"/>
    <lineage>
        <taxon>Bacteria</taxon>
        <taxon>Pseudomonadati</taxon>
        <taxon>Bacteroidota</taxon>
        <taxon>Sphingobacteriia</taxon>
        <taxon>Sphingobacteriales</taxon>
        <taxon>Sphingobacteriaceae</taxon>
        <taxon>Mucilaginibacter</taxon>
    </lineage>
</organism>
<dbReference type="SMART" id="SM00530">
    <property type="entry name" value="HTH_XRE"/>
    <property type="match status" value="1"/>
</dbReference>
<evidence type="ECO:0000313" key="4">
    <source>
        <dbReference type="Proteomes" id="UP000321362"/>
    </source>
</evidence>
<dbReference type="SUPFAM" id="SSF47413">
    <property type="entry name" value="lambda repressor-like DNA-binding domains"/>
    <property type="match status" value="1"/>
</dbReference>
<proteinExistence type="predicted"/>
<dbReference type="InterPro" id="IPR001387">
    <property type="entry name" value="Cro/C1-type_HTH"/>
</dbReference>
<dbReference type="RefSeq" id="WP_147051838.1">
    <property type="nucleotide sequence ID" value="NZ_CP042437.1"/>
</dbReference>
<dbReference type="PROSITE" id="PS50943">
    <property type="entry name" value="HTH_CROC1"/>
    <property type="match status" value="1"/>
</dbReference>
<dbReference type="CDD" id="cd00093">
    <property type="entry name" value="HTH_XRE"/>
    <property type="match status" value="1"/>
</dbReference>
<dbReference type="EMBL" id="CP042437">
    <property type="protein sequence ID" value="QEC74679.1"/>
    <property type="molecule type" value="Genomic_DNA"/>
</dbReference>
<evidence type="ECO:0000259" key="2">
    <source>
        <dbReference type="PROSITE" id="PS50943"/>
    </source>
</evidence>
<dbReference type="Pfam" id="PF01381">
    <property type="entry name" value="HTH_3"/>
    <property type="match status" value="1"/>
</dbReference>
<dbReference type="Gene3D" id="1.10.260.40">
    <property type="entry name" value="lambda repressor-like DNA-binding domains"/>
    <property type="match status" value="1"/>
</dbReference>
<keyword evidence="1" id="KW-0238">DNA-binding</keyword>
<reference evidence="3 4" key="1">
    <citation type="journal article" date="2013" name="J. Microbiol.">
        <title>Mucilaginibacter ginsenosidivorax sp. nov., with ginsenoside converting activity isolated from sediment.</title>
        <authorList>
            <person name="Kim J.K."/>
            <person name="Choi T.E."/>
            <person name="Liu Q.M."/>
            <person name="Park H.Y."/>
            <person name="Yi T.H."/>
            <person name="Yoon M.H."/>
            <person name="Kim S.C."/>
            <person name="Im W.T."/>
        </authorList>
    </citation>
    <scope>NUCLEOTIDE SEQUENCE [LARGE SCALE GENOMIC DNA]</scope>
    <source>
        <strain evidence="3 4">KHI28</strain>
    </source>
</reference>
<dbReference type="InterPro" id="IPR010982">
    <property type="entry name" value="Lambda_DNA-bd_dom_sf"/>
</dbReference>
<dbReference type="PANTHER" id="PTHR46558">
    <property type="entry name" value="TRACRIPTIONAL REGULATORY PROTEIN-RELATED-RELATED"/>
    <property type="match status" value="1"/>
</dbReference>
<accession>A0A5B8VTB2</accession>
<sequence length="81" mass="8947">MANRNVEANKIIGIRLRDERKSKGISQENLWAISGITTSQIREIEKGRGDPRLSTMVELAKALNVSIDVLLPPSTYLNKAG</sequence>
<dbReference type="Proteomes" id="UP000321362">
    <property type="component" value="Chromosome"/>
</dbReference>
<dbReference type="AlphaFoldDB" id="A0A5B8VTB2"/>
<dbReference type="GO" id="GO:0003677">
    <property type="term" value="F:DNA binding"/>
    <property type="evidence" value="ECO:0007669"/>
    <property type="project" value="UniProtKB-KW"/>
</dbReference>
<name>A0A5B8VTB2_9SPHI</name>
<dbReference type="PANTHER" id="PTHR46558:SF11">
    <property type="entry name" value="HTH-TYPE TRANSCRIPTIONAL REGULATOR XRE"/>
    <property type="match status" value="1"/>
</dbReference>
<dbReference type="OrthoDB" id="680346at2"/>
<keyword evidence="4" id="KW-1185">Reference proteome</keyword>
<feature type="domain" description="HTH cro/C1-type" evidence="2">
    <location>
        <begin position="16"/>
        <end position="70"/>
    </location>
</feature>
<dbReference type="KEGG" id="mgk:FSB76_01470"/>
<evidence type="ECO:0000313" key="3">
    <source>
        <dbReference type="EMBL" id="QEC74679.1"/>
    </source>
</evidence>